<dbReference type="EMBL" id="CAADFV010000053">
    <property type="protein sequence ID" value="VFK59333.1"/>
    <property type="molecule type" value="Genomic_DNA"/>
</dbReference>
<proteinExistence type="predicted"/>
<dbReference type="EMBL" id="CAADFY010000050">
    <property type="protein sequence ID" value="VFK54693.1"/>
    <property type="molecule type" value="Genomic_DNA"/>
</dbReference>
<reference evidence="1" key="1">
    <citation type="submission" date="2019-02" db="EMBL/GenBank/DDBJ databases">
        <authorList>
            <person name="Gruber-Vodicka R. H."/>
            <person name="Seah K. B. B."/>
        </authorList>
    </citation>
    <scope>NUCLEOTIDE SEQUENCE</scope>
    <source>
        <strain evidence="2">BECK_BY2</strain>
        <strain evidence="1">BECK_BY3</strain>
    </source>
</reference>
<accession>A0A450ZLJ7</accession>
<evidence type="ECO:0000313" key="1">
    <source>
        <dbReference type="EMBL" id="VFK54693.1"/>
    </source>
</evidence>
<sequence length="57" mass="6597">MNQKNTPCQPWRETPTCSEDNSLEFVDSLFFPENLKQDAKETLSMGITMEVDPLRSF</sequence>
<organism evidence="1">
    <name type="scientific">Candidatus Kentrum sp. TUN</name>
    <dbReference type="NCBI Taxonomy" id="2126343"/>
    <lineage>
        <taxon>Bacteria</taxon>
        <taxon>Pseudomonadati</taxon>
        <taxon>Pseudomonadota</taxon>
        <taxon>Gammaproteobacteria</taxon>
        <taxon>Candidatus Kentrum</taxon>
    </lineage>
</organism>
<evidence type="ECO:0000313" key="2">
    <source>
        <dbReference type="EMBL" id="VFK59333.1"/>
    </source>
</evidence>
<gene>
    <name evidence="2" type="ORF">BECKTUN1418E_GA0071001_105315</name>
    <name evidence="1" type="ORF">BECKTUN1418F_GA0071002_10502</name>
</gene>
<protein>
    <submittedName>
        <fullName evidence="1">Uncharacterized protein</fullName>
    </submittedName>
</protein>
<dbReference type="AlphaFoldDB" id="A0A450ZLJ7"/>
<name>A0A450ZLJ7_9GAMM</name>